<dbReference type="AlphaFoldDB" id="A0AAV4RL53"/>
<dbReference type="EMBL" id="BPLQ01006245">
    <property type="protein sequence ID" value="GIY21071.1"/>
    <property type="molecule type" value="Genomic_DNA"/>
</dbReference>
<evidence type="ECO:0000313" key="3">
    <source>
        <dbReference type="Proteomes" id="UP001054837"/>
    </source>
</evidence>
<evidence type="ECO:0000313" key="2">
    <source>
        <dbReference type="EMBL" id="GIY21071.1"/>
    </source>
</evidence>
<gene>
    <name evidence="2" type="ORF">CDAR_42231</name>
</gene>
<organism evidence="2 3">
    <name type="scientific">Caerostris darwini</name>
    <dbReference type="NCBI Taxonomy" id="1538125"/>
    <lineage>
        <taxon>Eukaryota</taxon>
        <taxon>Metazoa</taxon>
        <taxon>Ecdysozoa</taxon>
        <taxon>Arthropoda</taxon>
        <taxon>Chelicerata</taxon>
        <taxon>Arachnida</taxon>
        <taxon>Araneae</taxon>
        <taxon>Araneomorphae</taxon>
        <taxon>Entelegynae</taxon>
        <taxon>Araneoidea</taxon>
        <taxon>Araneidae</taxon>
        <taxon>Caerostris</taxon>
    </lineage>
</organism>
<name>A0AAV4RL53_9ARAC</name>
<proteinExistence type="predicted"/>
<dbReference type="Proteomes" id="UP001054837">
    <property type="component" value="Unassembled WGS sequence"/>
</dbReference>
<protein>
    <submittedName>
        <fullName evidence="2">Uncharacterized protein</fullName>
    </submittedName>
</protein>
<accession>A0AAV4RL53</accession>
<sequence>MTPARAIPTRNSSTLMPISGKDYRVARWALKLPSQRRKEDSGFAIMGLNSHGKEGWDGGRTLHAAAPTPPPPPFSGFESWEG</sequence>
<keyword evidence="3" id="KW-1185">Reference proteome</keyword>
<reference evidence="2 3" key="1">
    <citation type="submission" date="2021-06" db="EMBL/GenBank/DDBJ databases">
        <title>Caerostris darwini draft genome.</title>
        <authorList>
            <person name="Kono N."/>
            <person name="Arakawa K."/>
        </authorList>
    </citation>
    <scope>NUCLEOTIDE SEQUENCE [LARGE SCALE GENOMIC DNA]</scope>
</reference>
<evidence type="ECO:0000256" key="1">
    <source>
        <dbReference type="SAM" id="MobiDB-lite"/>
    </source>
</evidence>
<feature type="region of interest" description="Disordered" evidence="1">
    <location>
        <begin position="56"/>
        <end position="82"/>
    </location>
</feature>
<comment type="caution">
    <text evidence="2">The sequence shown here is derived from an EMBL/GenBank/DDBJ whole genome shotgun (WGS) entry which is preliminary data.</text>
</comment>